<proteinExistence type="predicted"/>
<protein>
    <submittedName>
        <fullName evidence="2">Uncharacterized protein</fullName>
    </submittedName>
</protein>
<organism evidence="2 3">
    <name type="scientific">Sistotremastrum niveocremeum HHB9708</name>
    <dbReference type="NCBI Taxonomy" id="1314777"/>
    <lineage>
        <taxon>Eukaryota</taxon>
        <taxon>Fungi</taxon>
        <taxon>Dikarya</taxon>
        <taxon>Basidiomycota</taxon>
        <taxon>Agaricomycotina</taxon>
        <taxon>Agaricomycetes</taxon>
        <taxon>Sistotremastrales</taxon>
        <taxon>Sistotremastraceae</taxon>
        <taxon>Sertulicium</taxon>
        <taxon>Sertulicium niveocremeum</taxon>
    </lineage>
</organism>
<keyword evidence="3" id="KW-1185">Reference proteome</keyword>
<evidence type="ECO:0000256" key="1">
    <source>
        <dbReference type="SAM" id="MobiDB-lite"/>
    </source>
</evidence>
<reference evidence="2 3" key="1">
    <citation type="journal article" date="2016" name="Mol. Biol. Evol.">
        <title>Comparative Genomics of Early-Diverging Mushroom-Forming Fungi Provides Insights into the Origins of Lignocellulose Decay Capabilities.</title>
        <authorList>
            <person name="Nagy L.G."/>
            <person name="Riley R."/>
            <person name="Tritt A."/>
            <person name="Adam C."/>
            <person name="Daum C."/>
            <person name="Floudas D."/>
            <person name="Sun H."/>
            <person name="Yadav J.S."/>
            <person name="Pangilinan J."/>
            <person name="Larsson K.H."/>
            <person name="Matsuura K."/>
            <person name="Barry K."/>
            <person name="Labutti K."/>
            <person name="Kuo R."/>
            <person name="Ohm R.A."/>
            <person name="Bhattacharya S.S."/>
            <person name="Shirouzu T."/>
            <person name="Yoshinaga Y."/>
            <person name="Martin F.M."/>
            <person name="Grigoriev I.V."/>
            <person name="Hibbett D.S."/>
        </authorList>
    </citation>
    <scope>NUCLEOTIDE SEQUENCE [LARGE SCALE GENOMIC DNA]</scope>
    <source>
        <strain evidence="2 3">HHB9708</strain>
    </source>
</reference>
<accession>A0A164P6T5</accession>
<evidence type="ECO:0000313" key="3">
    <source>
        <dbReference type="Proteomes" id="UP000076722"/>
    </source>
</evidence>
<gene>
    <name evidence="2" type="ORF">SISNIDRAFT_459902</name>
</gene>
<evidence type="ECO:0000313" key="2">
    <source>
        <dbReference type="EMBL" id="KZS88422.1"/>
    </source>
</evidence>
<feature type="region of interest" description="Disordered" evidence="1">
    <location>
        <begin position="57"/>
        <end position="81"/>
    </location>
</feature>
<sequence>MDASFRKKYADRVEAHIKDWWAAIEDSDATEEDFIEALDQLIGLGAGHEIKIDDVVADEDQSKDGQEPVLSPDGESPEDSG</sequence>
<feature type="compositionally biased region" description="Basic and acidic residues" evidence="1">
    <location>
        <begin position="57"/>
        <end position="66"/>
    </location>
</feature>
<dbReference type="EMBL" id="KV419437">
    <property type="protein sequence ID" value="KZS88422.1"/>
    <property type="molecule type" value="Genomic_DNA"/>
</dbReference>
<dbReference type="Proteomes" id="UP000076722">
    <property type="component" value="Unassembled WGS sequence"/>
</dbReference>
<dbReference type="AlphaFoldDB" id="A0A164P6T5"/>
<name>A0A164P6T5_9AGAM</name>